<feature type="domain" description="YdhG-like" evidence="1">
    <location>
        <begin position="26"/>
        <end position="130"/>
    </location>
</feature>
<reference evidence="2 3" key="1">
    <citation type="submission" date="2020-07" db="EMBL/GenBank/DDBJ databases">
        <authorList>
            <person name="Sun Q."/>
        </authorList>
    </citation>
    <scope>NUCLEOTIDE SEQUENCE [LARGE SCALE GENOMIC DNA]</scope>
    <source>
        <strain evidence="2 3">MAH-1</strain>
    </source>
</reference>
<dbReference type="SUPFAM" id="SSF159888">
    <property type="entry name" value="YdhG-like"/>
    <property type="match status" value="1"/>
</dbReference>
<proteinExistence type="predicted"/>
<organism evidence="2 3">
    <name type="scientific">Flavobacterium agri</name>
    <dbReference type="NCBI Taxonomy" id="2743471"/>
    <lineage>
        <taxon>Bacteria</taxon>
        <taxon>Pseudomonadati</taxon>
        <taxon>Bacteroidota</taxon>
        <taxon>Flavobacteriia</taxon>
        <taxon>Flavobacteriales</taxon>
        <taxon>Flavobacteriaceae</taxon>
        <taxon>Flavobacterium</taxon>
    </lineage>
</organism>
<dbReference type="Proteomes" id="UP000535020">
    <property type="component" value="Unassembled WGS sequence"/>
</dbReference>
<dbReference type="AlphaFoldDB" id="A0A7Y9C6J9"/>
<dbReference type="EMBL" id="JACBJI010000007">
    <property type="protein sequence ID" value="NYA72165.1"/>
    <property type="molecule type" value="Genomic_DNA"/>
</dbReference>
<name>A0A7Y9C6J9_9FLAO</name>
<protein>
    <submittedName>
        <fullName evidence="2">DUF1801 domain-containing protein</fullName>
    </submittedName>
</protein>
<sequence length="139" mass="15776">MAYETKTKPTEVSVSDFISNIENETKRDDARRLVEIFEAQTGFQPYMWGPTIIGFGNYHYKYASGHEGDAPLAGFSPRKDSLVLYFATEFEGRENYLAKLGKHKIGKSCVYVKKLADIDESVLPPMIEASVSHMKRLYP</sequence>
<accession>A0A7Y9C6J9</accession>
<dbReference type="Pfam" id="PF08818">
    <property type="entry name" value="DUF1801"/>
    <property type="match status" value="1"/>
</dbReference>
<evidence type="ECO:0000313" key="3">
    <source>
        <dbReference type="Proteomes" id="UP000535020"/>
    </source>
</evidence>
<evidence type="ECO:0000259" key="1">
    <source>
        <dbReference type="Pfam" id="PF08818"/>
    </source>
</evidence>
<evidence type="ECO:0000313" key="2">
    <source>
        <dbReference type="EMBL" id="NYA72165.1"/>
    </source>
</evidence>
<dbReference type="RefSeq" id="WP_176006975.1">
    <property type="nucleotide sequence ID" value="NZ_JABWMI010000018.1"/>
</dbReference>
<keyword evidence="3" id="KW-1185">Reference proteome</keyword>
<comment type="caution">
    <text evidence="2">The sequence shown here is derived from an EMBL/GenBank/DDBJ whole genome shotgun (WGS) entry which is preliminary data.</text>
</comment>
<dbReference type="InterPro" id="IPR014922">
    <property type="entry name" value="YdhG-like"/>
</dbReference>
<gene>
    <name evidence="2" type="ORF">HZF10_14645</name>
</gene>